<reference evidence="1" key="1">
    <citation type="submission" date="2015-11" db="EMBL/GenBank/DDBJ databases">
        <authorList>
            <person name="Zhang Y."/>
            <person name="Guo Z."/>
        </authorList>
    </citation>
    <scope>NUCLEOTIDE SEQUENCE</scope>
    <source>
        <strain evidence="1">BN30871</strain>
    </source>
</reference>
<evidence type="ECO:0000313" key="1">
    <source>
        <dbReference type="EMBL" id="CUV65781.1"/>
    </source>
</evidence>
<proteinExistence type="predicted"/>
<gene>
    <name evidence="1" type="ORF">BN3087_450011</name>
</gene>
<accession>A0A0S4XPC2</accession>
<organism evidence="1">
    <name type="scientific">Sulfurovum sp. enrichment culture clone C5</name>
    <dbReference type="NCBI Taxonomy" id="497650"/>
    <lineage>
        <taxon>Bacteria</taxon>
        <taxon>Pseudomonadati</taxon>
        <taxon>Campylobacterota</taxon>
        <taxon>Epsilonproteobacteria</taxon>
        <taxon>Campylobacterales</taxon>
        <taxon>Sulfurovaceae</taxon>
        <taxon>Sulfurovum</taxon>
        <taxon>environmental samples</taxon>
    </lineage>
</organism>
<sequence>MASGWGCQYLSKTDKESEWCMLLKHKCDPGCKGCVLYSAGVFSQKNLTIEEDRKPKNRSDNPLGKK</sequence>
<dbReference type="AlphaFoldDB" id="A0A0S4XPC2"/>
<name>A0A0S4XPC2_9BACT</name>
<protein>
    <submittedName>
        <fullName evidence="1">Uncharacterized protein</fullName>
    </submittedName>
</protein>
<dbReference type="EMBL" id="FAXN01000046">
    <property type="protein sequence ID" value="CUV65781.1"/>
    <property type="molecule type" value="Genomic_DNA"/>
</dbReference>